<dbReference type="Gene3D" id="3.40.309.10">
    <property type="entry name" value="Aldehyde Dehydrogenase, Chain A, domain 2"/>
    <property type="match status" value="1"/>
</dbReference>
<keyword evidence="2 4" id="KW-0560">Oxidoreductase</keyword>
<protein>
    <recommendedName>
        <fullName evidence="4">Aldehyde dehydrogenase</fullName>
    </recommendedName>
</protein>
<dbReference type="Pfam" id="PF00171">
    <property type="entry name" value="Aldedh"/>
    <property type="match status" value="1"/>
</dbReference>
<feature type="active site" evidence="5">
    <location>
        <position position="245"/>
    </location>
</feature>
<dbReference type="EMBL" id="WBVQ01000002">
    <property type="protein sequence ID" value="KAB2816152.1"/>
    <property type="molecule type" value="Genomic_DNA"/>
</dbReference>
<evidence type="ECO:0000256" key="2">
    <source>
        <dbReference type="ARBA" id="ARBA00023002"/>
    </source>
</evidence>
<name>A0A6L3ZFF7_9FLAO</name>
<accession>A0A6L3ZFF7</accession>
<dbReference type="Proteomes" id="UP000484164">
    <property type="component" value="Unassembled WGS sequence"/>
</dbReference>
<dbReference type="PIRSF" id="PIRSF036492">
    <property type="entry name" value="ALDH"/>
    <property type="match status" value="1"/>
</dbReference>
<comment type="similarity">
    <text evidence="1 4 7">Belongs to the aldehyde dehydrogenase family.</text>
</comment>
<evidence type="ECO:0000313" key="10">
    <source>
        <dbReference type="EMBL" id="KAB2816152.1"/>
    </source>
</evidence>
<organism evidence="10 11">
    <name type="scientific">Phaeocystidibacter marisrubri</name>
    <dbReference type="NCBI Taxonomy" id="1577780"/>
    <lineage>
        <taxon>Bacteria</taxon>
        <taxon>Pseudomonadati</taxon>
        <taxon>Bacteroidota</taxon>
        <taxon>Flavobacteriia</taxon>
        <taxon>Flavobacteriales</taxon>
        <taxon>Phaeocystidibacteraceae</taxon>
        <taxon>Phaeocystidibacter</taxon>
    </lineage>
</organism>
<evidence type="ECO:0000256" key="1">
    <source>
        <dbReference type="ARBA" id="ARBA00009986"/>
    </source>
</evidence>
<feature type="domain" description="Aldehyde dehydrogenase" evidence="9">
    <location>
        <begin position="19"/>
        <end position="428"/>
    </location>
</feature>
<reference evidence="10 11" key="1">
    <citation type="submission" date="2019-10" db="EMBL/GenBank/DDBJ databases">
        <title>Genome sequence of Phaeocystidibacter marisrubri JCM30614 (type strain).</title>
        <authorList>
            <person name="Bowman J.P."/>
        </authorList>
    </citation>
    <scope>NUCLEOTIDE SEQUENCE [LARGE SCALE GENOMIC DNA]</scope>
    <source>
        <strain evidence="10 11">JCM 30614</strain>
    </source>
</reference>
<dbReference type="InterPro" id="IPR012394">
    <property type="entry name" value="Aldehyde_DH_NAD(P)"/>
</dbReference>
<dbReference type="FunFam" id="3.40.309.10:FF:000003">
    <property type="entry name" value="Aldehyde dehydrogenase"/>
    <property type="match status" value="1"/>
</dbReference>
<dbReference type="InterPro" id="IPR016160">
    <property type="entry name" value="Ald_DH_CS_CYS"/>
</dbReference>
<evidence type="ECO:0000256" key="7">
    <source>
        <dbReference type="RuleBase" id="RU003345"/>
    </source>
</evidence>
<evidence type="ECO:0000256" key="8">
    <source>
        <dbReference type="SAM" id="Coils"/>
    </source>
</evidence>
<keyword evidence="8" id="KW-0175">Coiled coil</keyword>
<dbReference type="FunFam" id="3.40.605.10:FF:000004">
    <property type="entry name" value="Aldehyde dehydrogenase"/>
    <property type="match status" value="1"/>
</dbReference>
<keyword evidence="11" id="KW-1185">Reference proteome</keyword>
<gene>
    <name evidence="10" type="ORF">F8C82_10720</name>
</gene>
<dbReference type="OrthoDB" id="9762913at2"/>
<dbReference type="GO" id="GO:0004029">
    <property type="term" value="F:aldehyde dehydrogenase (NAD+) activity"/>
    <property type="evidence" value="ECO:0007669"/>
    <property type="project" value="TreeGrafter"/>
</dbReference>
<dbReference type="RefSeq" id="WP_151693580.1">
    <property type="nucleotide sequence ID" value="NZ_BMGX01000001.1"/>
</dbReference>
<feature type="active site" evidence="5 6">
    <location>
        <position position="211"/>
    </location>
</feature>
<evidence type="ECO:0000256" key="5">
    <source>
        <dbReference type="PIRSR" id="PIRSR036492-1"/>
    </source>
</evidence>
<dbReference type="InterPro" id="IPR015590">
    <property type="entry name" value="Aldehyde_DH_dom"/>
</dbReference>
<dbReference type="GO" id="GO:0006081">
    <property type="term" value="P:aldehyde metabolic process"/>
    <property type="evidence" value="ECO:0007669"/>
    <property type="project" value="InterPro"/>
</dbReference>
<evidence type="ECO:0000259" key="9">
    <source>
        <dbReference type="Pfam" id="PF00171"/>
    </source>
</evidence>
<dbReference type="Gene3D" id="3.40.605.10">
    <property type="entry name" value="Aldehyde Dehydrogenase, Chain A, domain 1"/>
    <property type="match status" value="1"/>
</dbReference>
<dbReference type="InterPro" id="IPR016162">
    <property type="entry name" value="Ald_DH_N"/>
</dbReference>
<dbReference type="GO" id="GO:0005737">
    <property type="term" value="C:cytoplasm"/>
    <property type="evidence" value="ECO:0007669"/>
    <property type="project" value="TreeGrafter"/>
</dbReference>
<evidence type="ECO:0000256" key="4">
    <source>
        <dbReference type="PIRNR" id="PIRNR036492"/>
    </source>
</evidence>
<feature type="coiled-coil region" evidence="8">
    <location>
        <begin position="22"/>
        <end position="49"/>
    </location>
</feature>
<evidence type="ECO:0000256" key="3">
    <source>
        <dbReference type="ARBA" id="ARBA00023027"/>
    </source>
</evidence>
<proteinExistence type="inferred from homology"/>
<dbReference type="PANTHER" id="PTHR43570:SF16">
    <property type="entry name" value="ALDEHYDE DEHYDROGENASE TYPE III, ISOFORM Q"/>
    <property type="match status" value="1"/>
</dbReference>
<dbReference type="AlphaFoldDB" id="A0A6L3ZFF7"/>
<sequence>MDLKDISAQQTAYYKTRVTRPISFRKEQLRLLKQAIQKHESEITDALHRDFKKPAWEGWVSEIGVVYAEIDHTLSHLKKWAKPERVRTPLALLPSSSRVYKEPVGRSFIIAPWNYPFQLVMAPLIASLAAGNTALIKPSELTPATSAIIKKVLASVFSQEYVAVVQGSGEEVVPRVMEEYVPQHVFFTGSPTVGKIIAKQAAERLIPCVLELGGKSPVIIDGSVNMRVTVRRVLFAKFVNAGQTCIAPDYAIVHKSAVDSFLKIFKEELQRSYGDNPLESDDFAAIIHERAFDRQLKLMEGANIEWGGKSDRTSLRIEPTLVTKTSMSSALMQEEIFGPILPILTYDKEEEVYDIVQENPDPLALYVFTSNRRFAKRIIRDIPFGGGCVNNALLHIANTHLPFGGIRNSGLGSYHSSKGFEAFSHSKSMLLSSTWFDPKFKYAPYSNWSLKIIKKLL</sequence>
<comment type="caution">
    <text evidence="10">The sequence shown here is derived from an EMBL/GenBank/DDBJ whole genome shotgun (WGS) entry which is preliminary data.</text>
</comment>
<dbReference type="PROSITE" id="PS00687">
    <property type="entry name" value="ALDEHYDE_DEHYDR_GLU"/>
    <property type="match status" value="1"/>
</dbReference>
<evidence type="ECO:0000313" key="11">
    <source>
        <dbReference type="Proteomes" id="UP000484164"/>
    </source>
</evidence>
<dbReference type="SUPFAM" id="SSF53720">
    <property type="entry name" value="ALDH-like"/>
    <property type="match status" value="1"/>
</dbReference>
<dbReference type="InterPro" id="IPR029510">
    <property type="entry name" value="Ald_DH_CS_GLU"/>
</dbReference>
<keyword evidence="3" id="KW-0520">NAD</keyword>
<dbReference type="InterPro" id="IPR016163">
    <property type="entry name" value="Ald_DH_C"/>
</dbReference>
<evidence type="ECO:0000256" key="6">
    <source>
        <dbReference type="PROSITE-ProRule" id="PRU10007"/>
    </source>
</evidence>
<dbReference type="PANTHER" id="PTHR43570">
    <property type="entry name" value="ALDEHYDE DEHYDROGENASE"/>
    <property type="match status" value="1"/>
</dbReference>
<dbReference type="PROSITE" id="PS00070">
    <property type="entry name" value="ALDEHYDE_DEHYDR_CYS"/>
    <property type="match status" value="1"/>
</dbReference>
<dbReference type="InterPro" id="IPR016161">
    <property type="entry name" value="Ald_DH/histidinol_DH"/>
</dbReference>